<dbReference type="InterPro" id="IPR013187">
    <property type="entry name" value="F-box-assoc_dom_typ3"/>
</dbReference>
<evidence type="ECO:0000259" key="2">
    <source>
        <dbReference type="Pfam" id="PF08268"/>
    </source>
</evidence>
<dbReference type="Pfam" id="PF08268">
    <property type="entry name" value="FBA_3"/>
    <property type="match status" value="1"/>
</dbReference>
<feature type="domain" description="F-box associated beta-propeller type 3" evidence="2">
    <location>
        <begin position="21"/>
        <end position="133"/>
    </location>
</feature>
<keyword evidence="4" id="KW-1185">Reference proteome</keyword>
<name>A0A835HFN3_9MAGN</name>
<dbReference type="Proteomes" id="UP000631114">
    <property type="component" value="Unassembled WGS sequence"/>
</dbReference>
<gene>
    <name evidence="3" type="ORF">IFM89_019504</name>
</gene>
<evidence type="ECO:0000256" key="1">
    <source>
        <dbReference type="SAM" id="MobiDB-lite"/>
    </source>
</evidence>
<sequence length="272" mass="30524">MVNGCLHWITTSHEDEGFPLKEGGSPVIVSFHLGVEEFGFVPTPESHLLKYPYYQYALGELEGCLSLGECSSEPCFKVWVMNKYNDKDSWVKQFSIEHDSLCRVVGSLSKYKYVEFLKVNRDGEVLLVCGRWCVGNNMAQLFTSFTEGEICIHNLQEQSLSTLYLLQGIACNGVENVSSNSKRVGSGMSAGEEDSPSTSSKCSSKKLKLHSKPFIDCFVVDHAKVPRKLRSRHRVICKVDRVVEYMNFELPEEVGFASLSWNMLPTSKALPV</sequence>
<feature type="region of interest" description="Disordered" evidence="1">
    <location>
        <begin position="180"/>
        <end position="204"/>
    </location>
</feature>
<evidence type="ECO:0000313" key="4">
    <source>
        <dbReference type="Proteomes" id="UP000631114"/>
    </source>
</evidence>
<dbReference type="AlphaFoldDB" id="A0A835HFN3"/>
<comment type="caution">
    <text evidence="3">The sequence shown here is derived from an EMBL/GenBank/DDBJ whole genome shotgun (WGS) entry which is preliminary data.</text>
</comment>
<reference evidence="3 4" key="1">
    <citation type="submission" date="2020-10" db="EMBL/GenBank/DDBJ databases">
        <title>The Coptis chinensis genome and diversification of protoberbering-type alkaloids.</title>
        <authorList>
            <person name="Wang B."/>
            <person name="Shu S."/>
            <person name="Song C."/>
            <person name="Liu Y."/>
        </authorList>
    </citation>
    <scope>NUCLEOTIDE SEQUENCE [LARGE SCALE GENOMIC DNA]</scope>
    <source>
        <strain evidence="3">HL-2020</strain>
        <tissue evidence="3">Leaf</tissue>
    </source>
</reference>
<evidence type="ECO:0000313" key="3">
    <source>
        <dbReference type="EMBL" id="KAF9597544.1"/>
    </source>
</evidence>
<organism evidence="3 4">
    <name type="scientific">Coptis chinensis</name>
    <dbReference type="NCBI Taxonomy" id="261450"/>
    <lineage>
        <taxon>Eukaryota</taxon>
        <taxon>Viridiplantae</taxon>
        <taxon>Streptophyta</taxon>
        <taxon>Embryophyta</taxon>
        <taxon>Tracheophyta</taxon>
        <taxon>Spermatophyta</taxon>
        <taxon>Magnoliopsida</taxon>
        <taxon>Ranunculales</taxon>
        <taxon>Ranunculaceae</taxon>
        <taxon>Coptidoideae</taxon>
        <taxon>Coptis</taxon>
    </lineage>
</organism>
<dbReference type="EMBL" id="JADFTS010000007">
    <property type="protein sequence ID" value="KAF9597544.1"/>
    <property type="molecule type" value="Genomic_DNA"/>
</dbReference>
<proteinExistence type="predicted"/>
<protein>
    <recommendedName>
        <fullName evidence="2">F-box associated beta-propeller type 3 domain-containing protein</fullName>
    </recommendedName>
</protein>
<accession>A0A835HFN3</accession>